<evidence type="ECO:0000313" key="4">
    <source>
        <dbReference type="Proteomes" id="UP001359559"/>
    </source>
</evidence>
<name>A0AAN9FQ74_CLITE</name>
<comment type="caution">
    <text evidence="3">The sequence shown here is derived from an EMBL/GenBank/DDBJ whole genome shotgun (WGS) entry which is preliminary data.</text>
</comment>
<dbReference type="Proteomes" id="UP001359559">
    <property type="component" value="Unassembled WGS sequence"/>
</dbReference>
<reference evidence="3 4" key="1">
    <citation type="submission" date="2024-01" db="EMBL/GenBank/DDBJ databases">
        <title>The genomes of 5 underutilized Papilionoideae crops provide insights into root nodulation and disease resistance.</title>
        <authorList>
            <person name="Yuan L."/>
        </authorList>
    </citation>
    <scope>NUCLEOTIDE SEQUENCE [LARGE SCALE GENOMIC DNA]</scope>
    <source>
        <strain evidence="3">LY-2023</strain>
        <tissue evidence="3">Leaf</tissue>
    </source>
</reference>
<protein>
    <recommendedName>
        <fullName evidence="2">GIR1-like zinc ribbon domain-containing protein</fullName>
    </recommendedName>
</protein>
<dbReference type="PANTHER" id="PTHR33177">
    <property type="entry name" value="PUTATIVE-RELATED"/>
    <property type="match status" value="1"/>
</dbReference>
<dbReference type="InterPro" id="IPR056440">
    <property type="entry name" value="Zn-ribbon_GIR1"/>
</dbReference>
<proteinExistence type="predicted"/>
<organism evidence="3 4">
    <name type="scientific">Clitoria ternatea</name>
    <name type="common">Butterfly pea</name>
    <dbReference type="NCBI Taxonomy" id="43366"/>
    <lineage>
        <taxon>Eukaryota</taxon>
        <taxon>Viridiplantae</taxon>
        <taxon>Streptophyta</taxon>
        <taxon>Embryophyta</taxon>
        <taxon>Tracheophyta</taxon>
        <taxon>Spermatophyta</taxon>
        <taxon>Magnoliopsida</taxon>
        <taxon>eudicotyledons</taxon>
        <taxon>Gunneridae</taxon>
        <taxon>Pentapetalae</taxon>
        <taxon>rosids</taxon>
        <taxon>fabids</taxon>
        <taxon>Fabales</taxon>
        <taxon>Fabaceae</taxon>
        <taxon>Papilionoideae</taxon>
        <taxon>50 kb inversion clade</taxon>
        <taxon>NPAAA clade</taxon>
        <taxon>indigoferoid/millettioid clade</taxon>
        <taxon>Phaseoleae</taxon>
        <taxon>Clitoria</taxon>
    </lineage>
</organism>
<dbReference type="PANTHER" id="PTHR33177:SF74">
    <property type="entry name" value="PROTEIN GL2-INTERACTING REPRESSOR 1"/>
    <property type="match status" value="1"/>
</dbReference>
<feature type="region of interest" description="Disordered" evidence="1">
    <location>
        <begin position="65"/>
        <end position="87"/>
    </location>
</feature>
<feature type="domain" description="GIR1-like zinc ribbon" evidence="2">
    <location>
        <begin position="148"/>
        <end position="180"/>
    </location>
</feature>
<dbReference type="AlphaFoldDB" id="A0AAN9FQ74"/>
<dbReference type="InterPro" id="IPR055281">
    <property type="entry name" value="GIR1-2/SIED1"/>
</dbReference>
<evidence type="ECO:0000259" key="2">
    <source>
        <dbReference type="Pfam" id="PF24747"/>
    </source>
</evidence>
<evidence type="ECO:0000256" key="1">
    <source>
        <dbReference type="SAM" id="MobiDB-lite"/>
    </source>
</evidence>
<accession>A0AAN9FQ74</accession>
<dbReference type="EMBL" id="JAYKXN010000006">
    <property type="protein sequence ID" value="KAK7280520.1"/>
    <property type="molecule type" value="Genomic_DNA"/>
</dbReference>
<keyword evidence="4" id="KW-1185">Reference proteome</keyword>
<sequence length="193" mass="21667">MALPIEKLGQGLRALRERRLNALRERRDSDVDPLTINSNLPPRQFHHFLPINQPTQIDLHDQQGPFASREANLSVESTPEGIKRRRMNETNMNDHKRYSSLDLSLKLSPPNTSLGNLPKPLKLPSSTHGASYLSSILDINGNLGELPSLIAMGCTHCLMYVVVPEAETKCPKCKNSKLIDKFRVNPTKEPNKN</sequence>
<evidence type="ECO:0000313" key="3">
    <source>
        <dbReference type="EMBL" id="KAK7280520.1"/>
    </source>
</evidence>
<gene>
    <name evidence="3" type="ORF">RJT34_25584</name>
</gene>
<dbReference type="Pfam" id="PF24747">
    <property type="entry name" value="Zn-ribbon_GIR1"/>
    <property type="match status" value="1"/>
</dbReference>